<keyword evidence="2" id="KW-1185">Reference proteome</keyword>
<protein>
    <submittedName>
        <fullName evidence="1">Uncharacterized protein</fullName>
    </submittedName>
</protein>
<evidence type="ECO:0000313" key="1">
    <source>
        <dbReference type="EMBL" id="MBK0383584.1"/>
    </source>
</evidence>
<evidence type="ECO:0000313" key="2">
    <source>
        <dbReference type="Proteomes" id="UP000660024"/>
    </source>
</evidence>
<organism evidence="1 2">
    <name type="scientific">Pedobacter segetis</name>
    <dbReference type="NCBI Taxonomy" id="2793069"/>
    <lineage>
        <taxon>Bacteria</taxon>
        <taxon>Pseudomonadati</taxon>
        <taxon>Bacteroidota</taxon>
        <taxon>Sphingobacteriia</taxon>
        <taxon>Sphingobacteriales</taxon>
        <taxon>Sphingobacteriaceae</taxon>
        <taxon>Pedobacter</taxon>
    </lineage>
</organism>
<proteinExistence type="predicted"/>
<gene>
    <name evidence="1" type="ORF">I5M32_11505</name>
</gene>
<dbReference type="RefSeq" id="WP_200586440.1">
    <property type="nucleotide sequence ID" value="NZ_JAEHFY010000015.1"/>
</dbReference>
<dbReference type="EMBL" id="JAEHFY010000015">
    <property type="protein sequence ID" value="MBK0383584.1"/>
    <property type="molecule type" value="Genomic_DNA"/>
</dbReference>
<sequence length="101" mass="12144">MDSKEIKNSEVVFNLLKIDESDILHPYGVNFYLADLLNYLNKFYSNMAYSEKLEKYFVILPNQLKDYKDDIQPLIINEAHFNQLSYDFIDWLEDNTTFICW</sequence>
<name>A0ABS1BL17_9SPHI</name>
<comment type="caution">
    <text evidence="1">The sequence shown here is derived from an EMBL/GenBank/DDBJ whole genome shotgun (WGS) entry which is preliminary data.</text>
</comment>
<accession>A0ABS1BL17</accession>
<reference evidence="1 2" key="1">
    <citation type="submission" date="2020-12" db="EMBL/GenBank/DDBJ databases">
        <title>Bacterial novel species Pedobacter sp. SD-b isolated from soil.</title>
        <authorList>
            <person name="Jung H.-Y."/>
        </authorList>
    </citation>
    <scope>NUCLEOTIDE SEQUENCE [LARGE SCALE GENOMIC DNA]</scope>
    <source>
        <strain evidence="1 2">SD-b</strain>
    </source>
</reference>
<dbReference type="Proteomes" id="UP000660024">
    <property type="component" value="Unassembled WGS sequence"/>
</dbReference>